<dbReference type="InterPro" id="IPR000415">
    <property type="entry name" value="Nitroreductase-like"/>
</dbReference>
<evidence type="ECO:0000259" key="4">
    <source>
        <dbReference type="Pfam" id="PF00881"/>
    </source>
</evidence>
<dbReference type="InterPro" id="IPR029479">
    <property type="entry name" value="Nitroreductase"/>
</dbReference>
<evidence type="ECO:0000256" key="1">
    <source>
        <dbReference type="ARBA" id="ARBA00007118"/>
    </source>
</evidence>
<feature type="domain" description="Nitroreductase" evidence="4">
    <location>
        <begin position="74"/>
        <end position="159"/>
    </location>
</feature>
<feature type="region of interest" description="Disordered" evidence="3">
    <location>
        <begin position="1"/>
        <end position="27"/>
    </location>
</feature>
<feature type="compositionally biased region" description="Low complexity" evidence="3">
    <location>
        <begin position="1"/>
        <end position="16"/>
    </location>
</feature>
<keyword evidence="6" id="KW-1185">Reference proteome</keyword>
<proteinExistence type="inferred from homology"/>
<feature type="domain" description="Nitroreductase" evidence="4">
    <location>
        <begin position="19"/>
        <end position="72"/>
    </location>
</feature>
<dbReference type="PANTHER" id="PTHR43673">
    <property type="entry name" value="NAD(P)H NITROREDUCTASE YDGI-RELATED"/>
    <property type="match status" value="1"/>
</dbReference>
<comment type="similarity">
    <text evidence="1">Belongs to the nitroreductase family.</text>
</comment>
<dbReference type="Gene3D" id="3.40.109.10">
    <property type="entry name" value="NADH Oxidase"/>
    <property type="match status" value="1"/>
</dbReference>
<dbReference type="Pfam" id="PF00881">
    <property type="entry name" value="Nitroreductase"/>
    <property type="match status" value="2"/>
</dbReference>
<dbReference type="PANTHER" id="PTHR43673:SF10">
    <property type="entry name" value="NADH DEHYDROGENASE_NAD(P)H NITROREDUCTASE XCC3605-RELATED"/>
    <property type="match status" value="1"/>
</dbReference>
<dbReference type="KEGG" id="nhy:JQS43_00995"/>
<accession>A0A895YHK6</accession>
<evidence type="ECO:0000313" key="6">
    <source>
        <dbReference type="Proteomes" id="UP000662857"/>
    </source>
</evidence>
<dbReference type="RefSeq" id="WP_239677165.1">
    <property type="nucleotide sequence ID" value="NZ_CP070499.1"/>
</dbReference>
<reference evidence="5" key="1">
    <citation type="submission" date="2021-02" db="EMBL/GenBank/DDBJ databases">
        <title>Natrosporangium hydrolyticum gen. nov., sp. nov, a haloalkaliphilic actinobacterium from a soda solonchak soil.</title>
        <authorList>
            <person name="Sorokin D.Y."/>
            <person name="Khijniak T.V."/>
            <person name="Zakharycheva A.P."/>
            <person name="Boueva O.V."/>
            <person name="Ariskina E.V."/>
            <person name="Hahnke R.L."/>
            <person name="Bunk B."/>
            <person name="Sproer C."/>
            <person name="Schumann P."/>
            <person name="Evtushenko L.I."/>
            <person name="Kublanov I.V."/>
        </authorList>
    </citation>
    <scope>NUCLEOTIDE SEQUENCE</scope>
    <source>
        <strain evidence="5">DSM 106523</strain>
    </source>
</reference>
<name>A0A895YHK6_9ACTN</name>
<gene>
    <name evidence="5" type="ORF">JQS43_00995</name>
</gene>
<dbReference type="AlphaFoldDB" id="A0A895YHK6"/>
<organism evidence="5 6">
    <name type="scientific">Natronosporangium hydrolyticum</name>
    <dbReference type="NCBI Taxonomy" id="2811111"/>
    <lineage>
        <taxon>Bacteria</taxon>
        <taxon>Bacillati</taxon>
        <taxon>Actinomycetota</taxon>
        <taxon>Actinomycetes</taxon>
        <taxon>Micromonosporales</taxon>
        <taxon>Micromonosporaceae</taxon>
        <taxon>Natronosporangium</taxon>
    </lineage>
</organism>
<evidence type="ECO:0000256" key="3">
    <source>
        <dbReference type="SAM" id="MobiDB-lite"/>
    </source>
</evidence>
<dbReference type="GO" id="GO:0016491">
    <property type="term" value="F:oxidoreductase activity"/>
    <property type="evidence" value="ECO:0007669"/>
    <property type="project" value="UniProtKB-KW"/>
</dbReference>
<evidence type="ECO:0000313" key="5">
    <source>
        <dbReference type="EMBL" id="QSB14999.1"/>
    </source>
</evidence>
<dbReference type="Proteomes" id="UP000662857">
    <property type="component" value="Chromosome"/>
</dbReference>
<dbReference type="CDD" id="cd02138">
    <property type="entry name" value="TdsD-like"/>
    <property type="match status" value="1"/>
</dbReference>
<dbReference type="EMBL" id="CP070499">
    <property type="protein sequence ID" value="QSB14999.1"/>
    <property type="molecule type" value="Genomic_DNA"/>
</dbReference>
<evidence type="ECO:0000256" key="2">
    <source>
        <dbReference type="ARBA" id="ARBA00023002"/>
    </source>
</evidence>
<protein>
    <submittedName>
        <fullName evidence="5">Nitroreductase family protein</fullName>
    </submittedName>
</protein>
<sequence>MSHASADPAALPLEPLLGHRRSPRAFDPTADVTSQELATLLEAARWAPSSSNSQPWRFVVGRRDSDTHKLIFTSLAEGNQRWAGRAAVLLVGAHLTHSDTGQELRHAAYDLGQSVAHLTVQATALGLYLHQMAGFDAAALHRELALPEQVVAKVVVAIGRLGDPATLPEDLQQRESAPRERHRAATLLLR</sequence>
<dbReference type="SUPFAM" id="SSF55469">
    <property type="entry name" value="FMN-dependent nitroreductase-like"/>
    <property type="match status" value="1"/>
</dbReference>
<keyword evidence="2" id="KW-0560">Oxidoreductase</keyword>